<organism evidence="1">
    <name type="scientific">marine sediment metagenome</name>
    <dbReference type="NCBI Taxonomy" id="412755"/>
    <lineage>
        <taxon>unclassified sequences</taxon>
        <taxon>metagenomes</taxon>
        <taxon>ecological metagenomes</taxon>
    </lineage>
</organism>
<feature type="non-terminal residue" evidence="1">
    <location>
        <position position="291"/>
    </location>
</feature>
<accession>X1GN03</accession>
<dbReference type="EMBL" id="BARU01018679">
    <property type="protein sequence ID" value="GAH59286.1"/>
    <property type="molecule type" value="Genomic_DNA"/>
</dbReference>
<protein>
    <submittedName>
        <fullName evidence="1">Uncharacterized protein</fullName>
    </submittedName>
</protein>
<reference evidence="1" key="1">
    <citation type="journal article" date="2014" name="Front. Microbiol.">
        <title>High frequency of phylogenetically diverse reductive dehalogenase-homologous genes in deep subseafloor sedimentary metagenomes.</title>
        <authorList>
            <person name="Kawai M."/>
            <person name="Futagami T."/>
            <person name="Toyoda A."/>
            <person name="Takaki Y."/>
            <person name="Nishi S."/>
            <person name="Hori S."/>
            <person name="Arai W."/>
            <person name="Tsubouchi T."/>
            <person name="Morono Y."/>
            <person name="Uchiyama I."/>
            <person name="Ito T."/>
            <person name="Fujiyama A."/>
            <person name="Inagaki F."/>
            <person name="Takami H."/>
        </authorList>
    </citation>
    <scope>NUCLEOTIDE SEQUENCE</scope>
    <source>
        <strain evidence="1">Expedition CK06-06</strain>
    </source>
</reference>
<name>X1GN03_9ZZZZ</name>
<feature type="non-terminal residue" evidence="1">
    <location>
        <position position="1"/>
    </location>
</feature>
<dbReference type="Gene3D" id="1.25.40.10">
    <property type="entry name" value="Tetratricopeptide repeat domain"/>
    <property type="match status" value="1"/>
</dbReference>
<dbReference type="InterPro" id="IPR011990">
    <property type="entry name" value="TPR-like_helical_dom_sf"/>
</dbReference>
<proteinExistence type="predicted"/>
<comment type="caution">
    <text evidence="1">The sequence shown here is derived from an EMBL/GenBank/DDBJ whole genome shotgun (WGS) entry which is preliminary data.</text>
</comment>
<evidence type="ECO:0000313" key="1">
    <source>
        <dbReference type="EMBL" id="GAH59286.1"/>
    </source>
</evidence>
<dbReference type="SUPFAM" id="SSF48452">
    <property type="entry name" value="TPR-like"/>
    <property type="match status" value="1"/>
</dbReference>
<dbReference type="AlphaFoldDB" id="X1GN03"/>
<gene>
    <name evidence="1" type="ORF">S03H2_30853</name>
</gene>
<sequence length="291" mass="32470">LITTGVSVKVLESFKRSTDSLLKQQIEQVVDTKNIVQDVQGIRNDVGAIGELTKSIANGGDLAGEYSNEIDEIRDLINFTRPKEALDRIESLEKRLKPDVAPMIKFRILTNKAASFSVLGEEERAGLLFIEAFQYNPEDEKALCNKALGHLFIEQREEAAKLVEQVLQKNPMSQRANELLAYITAPSDSLESIIERIPEVLRKNESIAYAIAHAAREREMEPEILYWLEIALKNSDSNKSAPDLKATLATAILQAFEKRHDVQSGMQITPTDKEQLERALALLSDAIGALE</sequence>